<dbReference type="EMBL" id="VUJU01000150">
    <property type="protein sequence ID" value="KAF0772663.1"/>
    <property type="molecule type" value="Genomic_DNA"/>
</dbReference>
<proteinExistence type="predicted"/>
<evidence type="ECO:0000313" key="2">
    <source>
        <dbReference type="Proteomes" id="UP000478052"/>
    </source>
</evidence>
<dbReference type="Proteomes" id="UP000478052">
    <property type="component" value="Unassembled WGS sequence"/>
</dbReference>
<name>A0A6G0ZN71_APHCR</name>
<evidence type="ECO:0000313" key="1">
    <source>
        <dbReference type="EMBL" id="KAF0772663.1"/>
    </source>
</evidence>
<organism evidence="1 2">
    <name type="scientific">Aphis craccivora</name>
    <name type="common">Cowpea aphid</name>
    <dbReference type="NCBI Taxonomy" id="307492"/>
    <lineage>
        <taxon>Eukaryota</taxon>
        <taxon>Metazoa</taxon>
        <taxon>Ecdysozoa</taxon>
        <taxon>Arthropoda</taxon>
        <taxon>Hexapoda</taxon>
        <taxon>Insecta</taxon>
        <taxon>Pterygota</taxon>
        <taxon>Neoptera</taxon>
        <taxon>Paraneoptera</taxon>
        <taxon>Hemiptera</taxon>
        <taxon>Sternorrhyncha</taxon>
        <taxon>Aphidomorpha</taxon>
        <taxon>Aphidoidea</taxon>
        <taxon>Aphididae</taxon>
        <taxon>Aphidini</taxon>
        <taxon>Aphis</taxon>
        <taxon>Aphis</taxon>
    </lineage>
</organism>
<reference evidence="1 2" key="1">
    <citation type="submission" date="2019-08" db="EMBL/GenBank/DDBJ databases">
        <title>Whole genome of Aphis craccivora.</title>
        <authorList>
            <person name="Voronova N.V."/>
            <person name="Shulinski R.S."/>
            <person name="Bandarenka Y.V."/>
            <person name="Zhorov D.G."/>
            <person name="Warner D."/>
        </authorList>
    </citation>
    <scope>NUCLEOTIDE SEQUENCE [LARGE SCALE GENOMIC DNA]</scope>
    <source>
        <strain evidence="1">180601</strain>
        <tissue evidence="1">Whole Body</tissue>
    </source>
</reference>
<protein>
    <submittedName>
        <fullName evidence="1">Uncharacterized protein</fullName>
    </submittedName>
</protein>
<gene>
    <name evidence="1" type="ORF">FWK35_00003879</name>
</gene>
<dbReference type="AlphaFoldDB" id="A0A6G0ZN71"/>
<accession>A0A6G0ZN71</accession>
<sequence>MIAFEKRCRFGGRHNPVHVHTHTKITTSNRSSASPPVRVGVERHYTVRVPCLAQCGNNNDIETYTAQTVYIYIYVIRGDDKVMILW</sequence>
<keyword evidence="2" id="KW-1185">Reference proteome</keyword>
<comment type="caution">
    <text evidence="1">The sequence shown here is derived from an EMBL/GenBank/DDBJ whole genome shotgun (WGS) entry which is preliminary data.</text>
</comment>